<reference evidence="1 3" key="1">
    <citation type="journal article" date="2014" name="BMC Genomics">
        <title>Genome sequence of Anopheles sinensis provides insight into genetics basis of mosquito competence for malaria parasites.</title>
        <authorList>
            <person name="Zhou D."/>
            <person name="Zhang D."/>
            <person name="Ding G."/>
            <person name="Shi L."/>
            <person name="Hou Q."/>
            <person name="Ye Y."/>
            <person name="Xu Y."/>
            <person name="Zhou H."/>
            <person name="Xiong C."/>
            <person name="Li S."/>
            <person name="Yu J."/>
            <person name="Hong S."/>
            <person name="Yu X."/>
            <person name="Zou P."/>
            <person name="Chen C."/>
            <person name="Chang X."/>
            <person name="Wang W."/>
            <person name="Lv Y."/>
            <person name="Sun Y."/>
            <person name="Ma L."/>
            <person name="Shen B."/>
            <person name="Zhu C."/>
        </authorList>
    </citation>
    <scope>NUCLEOTIDE SEQUENCE [LARGE SCALE GENOMIC DNA]</scope>
</reference>
<gene>
    <name evidence="1" type="ORF">ZHAS_00007514</name>
</gene>
<dbReference type="EMBL" id="KE525002">
    <property type="protein sequence ID" value="KFB40054.1"/>
    <property type="molecule type" value="Genomic_DNA"/>
</dbReference>
<sequence length="66" mass="7558">MQSPLEEEAKRAGHCTTNNNRSLLVDERSFNPDGEDPCAMCSFRSNKCYRRDIDRVESEIAPEQPL</sequence>
<evidence type="ECO:0000313" key="1">
    <source>
        <dbReference type="EMBL" id="KFB40054.1"/>
    </source>
</evidence>
<evidence type="ECO:0000313" key="2">
    <source>
        <dbReference type="EnsemblMetazoa" id="ASIC007514-PA"/>
    </source>
</evidence>
<dbReference type="AlphaFoldDB" id="A0A084VQ10"/>
<organism evidence="1">
    <name type="scientific">Anopheles sinensis</name>
    <name type="common">Mosquito</name>
    <dbReference type="NCBI Taxonomy" id="74873"/>
    <lineage>
        <taxon>Eukaryota</taxon>
        <taxon>Metazoa</taxon>
        <taxon>Ecdysozoa</taxon>
        <taxon>Arthropoda</taxon>
        <taxon>Hexapoda</taxon>
        <taxon>Insecta</taxon>
        <taxon>Pterygota</taxon>
        <taxon>Neoptera</taxon>
        <taxon>Endopterygota</taxon>
        <taxon>Diptera</taxon>
        <taxon>Nematocera</taxon>
        <taxon>Culicoidea</taxon>
        <taxon>Culicidae</taxon>
        <taxon>Anophelinae</taxon>
        <taxon>Anopheles</taxon>
    </lineage>
</organism>
<proteinExistence type="predicted"/>
<dbReference type="EnsemblMetazoa" id="ASIC007514-RA">
    <property type="protein sequence ID" value="ASIC007514-PA"/>
    <property type="gene ID" value="ASIC007514"/>
</dbReference>
<dbReference type="Proteomes" id="UP000030765">
    <property type="component" value="Unassembled WGS sequence"/>
</dbReference>
<evidence type="ECO:0000313" key="3">
    <source>
        <dbReference type="Proteomes" id="UP000030765"/>
    </source>
</evidence>
<reference evidence="2" key="2">
    <citation type="submission" date="2020-05" db="UniProtKB">
        <authorList>
            <consortium name="EnsemblMetazoa"/>
        </authorList>
    </citation>
    <scope>IDENTIFICATION</scope>
</reference>
<keyword evidence="3" id="KW-1185">Reference proteome</keyword>
<accession>A0A084VQ10</accession>
<dbReference type="VEuPathDB" id="VectorBase:ASIC007514"/>
<name>A0A084VQ10_ANOSI</name>
<protein>
    <submittedName>
        <fullName evidence="1 2">G-patch domain protein, putative</fullName>
    </submittedName>
</protein>
<dbReference type="EMBL" id="ATLV01015103">
    <property type="status" value="NOT_ANNOTATED_CDS"/>
    <property type="molecule type" value="Genomic_DNA"/>
</dbReference>